<evidence type="ECO:0000313" key="9">
    <source>
        <dbReference type="Proteomes" id="UP001152795"/>
    </source>
</evidence>
<name>A0A6S7HH90_PARCT</name>
<evidence type="ECO:0000256" key="1">
    <source>
        <dbReference type="ARBA" id="ARBA00004651"/>
    </source>
</evidence>
<proteinExistence type="predicted"/>
<keyword evidence="9" id="KW-1185">Reference proteome</keyword>
<evidence type="ECO:0000256" key="2">
    <source>
        <dbReference type="ARBA" id="ARBA00022448"/>
    </source>
</evidence>
<dbReference type="GO" id="GO:0071939">
    <property type="term" value="P:vitamin A import into cell"/>
    <property type="evidence" value="ECO:0007669"/>
    <property type="project" value="TreeGrafter"/>
</dbReference>
<keyword evidence="4" id="KW-0812">Transmembrane</keyword>
<evidence type="ECO:0000256" key="6">
    <source>
        <dbReference type="ARBA" id="ARBA00023136"/>
    </source>
</evidence>
<keyword evidence="2" id="KW-0813">Transport</keyword>
<dbReference type="OrthoDB" id="5986333at2759"/>
<dbReference type="GO" id="GO:0005886">
    <property type="term" value="C:plasma membrane"/>
    <property type="evidence" value="ECO:0007669"/>
    <property type="project" value="UniProtKB-SubCell"/>
</dbReference>
<sequence>MDHDRLAIMCVFGAATASILLLVFKSISGYSNAWGKAFLLIGTCLEIAFLYYPYFGCLTSHHRIIGALMGLPYATVYFLLYMTTSFQKCNGLTTSGYVLFIFIEMPPILCHLFIMGKFILVLYNEIKEHGTFKVQFFFHNADDQSEVQEKLARPWLKDYVKDLMKSRPSREYSRIEFYLRKIYNPEKNFKFSTQTLSVVMICSILLYAISLFGLYFASLYLNIVNKAADSLLAKVRRGVAGSFIGAFILAAIFSVFSLIRFMENHKNNMLRMFKGDKSFIPRFMNVSQFMIGKGLRYHSFQIGYFMWGYILLMLLFFVIFFSIFCLSFSIVRGLVASWFEGGGVLFAVAFLTRLSLPVTAMTIFRDHNYSKDVISINNRNVYLVFSYFWFFLGLPMGFFSAMFRILKTMAVGALMLPRIDHSLMPDGFQRLDGGFNAYICYLHVQTAYRNPVLRVFCQILSDETRHNRERKWTYSAQARARWFLALTLARNPQLASNRKLGGFKAGKAPQPDQGGCVEHGDVKIEVGRYGLMQDK</sequence>
<comment type="subcellular location">
    <subcellularLocation>
        <location evidence="1">Cell membrane</location>
        <topology evidence="1">Multi-pass membrane protein</topology>
    </subcellularLocation>
</comment>
<dbReference type="Pfam" id="PF14752">
    <property type="entry name" value="RBP_receptor"/>
    <property type="match status" value="1"/>
</dbReference>
<gene>
    <name evidence="8" type="ORF">PACLA_8A075828</name>
</gene>
<dbReference type="GO" id="GO:0038023">
    <property type="term" value="F:signaling receptor activity"/>
    <property type="evidence" value="ECO:0007669"/>
    <property type="project" value="InterPro"/>
</dbReference>
<dbReference type="EMBL" id="CACRXK020002644">
    <property type="protein sequence ID" value="CAB3995340.1"/>
    <property type="molecule type" value="Genomic_DNA"/>
</dbReference>
<evidence type="ECO:0000313" key="8">
    <source>
        <dbReference type="EMBL" id="CAB3995340.1"/>
    </source>
</evidence>
<reference evidence="8" key="1">
    <citation type="submission" date="2020-04" db="EMBL/GenBank/DDBJ databases">
        <authorList>
            <person name="Alioto T."/>
            <person name="Alioto T."/>
            <person name="Gomez Garrido J."/>
        </authorList>
    </citation>
    <scope>NUCLEOTIDE SEQUENCE</scope>
    <source>
        <strain evidence="8">A484AB</strain>
    </source>
</reference>
<dbReference type="GO" id="GO:0034632">
    <property type="term" value="F:retinol transmembrane transporter activity"/>
    <property type="evidence" value="ECO:0007669"/>
    <property type="project" value="InterPro"/>
</dbReference>
<dbReference type="InterPro" id="IPR026612">
    <property type="entry name" value="STRA6-like"/>
</dbReference>
<keyword evidence="6" id="KW-0472">Membrane</keyword>
<evidence type="ECO:0000256" key="4">
    <source>
        <dbReference type="ARBA" id="ARBA00022692"/>
    </source>
</evidence>
<comment type="caution">
    <text evidence="8">The sequence shown here is derived from an EMBL/GenBank/DDBJ whole genome shotgun (WGS) entry which is preliminary data.</text>
</comment>
<dbReference type="AlphaFoldDB" id="A0A6S7HH90"/>
<evidence type="ECO:0000256" key="3">
    <source>
        <dbReference type="ARBA" id="ARBA00022475"/>
    </source>
</evidence>
<accession>A0A6S7HH90</accession>
<dbReference type="PANTHER" id="PTHR21444:SF15">
    <property type="entry name" value="RECEPTOR FOR RETINOL UPTAKE STRA6"/>
    <property type="match status" value="1"/>
</dbReference>
<protein>
    <submittedName>
        <fullName evidence="8">Uncharacterized protein</fullName>
    </submittedName>
</protein>
<evidence type="ECO:0000256" key="5">
    <source>
        <dbReference type="ARBA" id="ARBA00022989"/>
    </source>
</evidence>
<evidence type="ECO:0000256" key="7">
    <source>
        <dbReference type="ARBA" id="ARBA00023170"/>
    </source>
</evidence>
<keyword evidence="3" id="KW-1003">Cell membrane</keyword>
<organism evidence="8 9">
    <name type="scientific">Paramuricea clavata</name>
    <name type="common">Red gorgonian</name>
    <name type="synonym">Violescent sea-whip</name>
    <dbReference type="NCBI Taxonomy" id="317549"/>
    <lineage>
        <taxon>Eukaryota</taxon>
        <taxon>Metazoa</taxon>
        <taxon>Cnidaria</taxon>
        <taxon>Anthozoa</taxon>
        <taxon>Octocorallia</taxon>
        <taxon>Malacalcyonacea</taxon>
        <taxon>Plexauridae</taxon>
        <taxon>Paramuricea</taxon>
    </lineage>
</organism>
<dbReference type="Proteomes" id="UP001152795">
    <property type="component" value="Unassembled WGS sequence"/>
</dbReference>
<keyword evidence="7" id="KW-0675">Receptor</keyword>
<dbReference type="PANTHER" id="PTHR21444">
    <property type="entry name" value="COILED-COIL DOMAIN-CONTAINING PROTEIN 180"/>
    <property type="match status" value="1"/>
</dbReference>
<keyword evidence="5" id="KW-1133">Transmembrane helix</keyword>